<dbReference type="GeneID" id="89228667"/>
<dbReference type="PANTHER" id="PTHR48090:SF7">
    <property type="entry name" value="RFBJ PROTEIN"/>
    <property type="match status" value="1"/>
</dbReference>
<dbReference type="CDD" id="cd04179">
    <property type="entry name" value="DPM_DPG-synthase_like"/>
    <property type="match status" value="1"/>
</dbReference>
<dbReference type="RefSeq" id="WP_338097420.1">
    <property type="nucleotide sequence ID" value="NZ_CP131061.1"/>
</dbReference>
<dbReference type="PANTHER" id="PTHR48090">
    <property type="entry name" value="UNDECAPRENYL-PHOSPHATE 4-DEOXY-4-FORMAMIDO-L-ARABINOSE TRANSFERASE-RELATED"/>
    <property type="match status" value="1"/>
</dbReference>
<evidence type="ECO:0000259" key="2">
    <source>
        <dbReference type="Pfam" id="PF00535"/>
    </source>
</evidence>
<accession>A0AA97A6M0</accession>
<name>A0AA97A6M0_9EURY</name>
<protein>
    <recommendedName>
        <fullName evidence="2">Glycosyltransferase 2-like domain-containing protein</fullName>
    </recommendedName>
</protein>
<feature type="transmembrane region" description="Helical" evidence="1">
    <location>
        <begin position="246"/>
        <end position="269"/>
    </location>
</feature>
<dbReference type="Pfam" id="PF00535">
    <property type="entry name" value="Glycos_transf_2"/>
    <property type="match status" value="1"/>
</dbReference>
<proteinExistence type="predicted"/>
<sequence>MPSKKNNSERISEKNNLIFDKNDVCIFIPVLNEEAAIKEVIGGFKEEGFNNILVMDGNSKDKTREVAQDAGARVVVQSGKGKGQAMIQAFSMIHEKYIVMIDGDGTELPSEIYLLLNPVLEGKADHVAGDRIAGRTKNAFKPVNLFGNQLMNWIFRRAFNADLYDILTGYRAFTREAIRELDLKQNGFVIETELTVECLMKEQRLIEVPITYLPRQKEVATKLNPVKDGYRISTAVYKYSRFYNPIFFFGIWSVFFTAVTAIIAGYAFYVENDLLLMGTGWFMFVAIMLLVAGFVADINATLHRKTLKAIKANRKQTEQEYDKF</sequence>
<dbReference type="InterPro" id="IPR026456">
    <property type="entry name" value="GCTrfase_AglJ"/>
</dbReference>
<reference evidence="3 4" key="1">
    <citation type="submission" date="2023-07" db="EMBL/GenBank/DDBJ databases">
        <title>Closed genome sequence of Methanosarcinaceae archaeon Am2.</title>
        <authorList>
            <person name="Poehlein A."/>
            <person name="Protasov E."/>
            <person name="Platt K."/>
            <person name="Reeh H."/>
            <person name="Daniel R."/>
            <person name="Brune A."/>
        </authorList>
    </citation>
    <scope>NUCLEOTIDE SEQUENCE [LARGE SCALE GENOMIC DNA]</scope>
    <source>
        <strain evidence="3 4">Am2</strain>
    </source>
</reference>
<dbReference type="InterPro" id="IPR001173">
    <property type="entry name" value="Glyco_trans_2-like"/>
</dbReference>
<keyword evidence="1" id="KW-0812">Transmembrane</keyword>
<keyword evidence="1" id="KW-0472">Membrane</keyword>
<dbReference type="Gene3D" id="3.90.550.10">
    <property type="entry name" value="Spore Coat Polysaccharide Biosynthesis Protein SpsA, Chain A"/>
    <property type="match status" value="1"/>
</dbReference>
<dbReference type="InterPro" id="IPR029044">
    <property type="entry name" value="Nucleotide-diphossugar_trans"/>
</dbReference>
<dbReference type="InterPro" id="IPR050256">
    <property type="entry name" value="Glycosyltransferase_2"/>
</dbReference>
<dbReference type="GO" id="GO:0016757">
    <property type="term" value="F:glycosyltransferase activity"/>
    <property type="evidence" value="ECO:0007669"/>
    <property type="project" value="InterPro"/>
</dbReference>
<feature type="domain" description="Glycosyltransferase 2-like" evidence="2">
    <location>
        <begin position="25"/>
        <end position="180"/>
    </location>
</feature>
<dbReference type="SUPFAM" id="SSF53448">
    <property type="entry name" value="Nucleotide-diphospho-sugar transferases"/>
    <property type="match status" value="1"/>
</dbReference>
<dbReference type="Proteomes" id="UP001304970">
    <property type="component" value="Chromosome"/>
</dbReference>
<dbReference type="AlphaFoldDB" id="A0AA97A6M0"/>
<organism evidence="3 4">
    <name type="scientific">Methanolapillus ohkumae</name>
    <dbReference type="NCBI Taxonomy" id="3028298"/>
    <lineage>
        <taxon>Archaea</taxon>
        <taxon>Methanobacteriati</taxon>
        <taxon>Methanobacteriota</taxon>
        <taxon>Stenosarchaea group</taxon>
        <taxon>Methanomicrobia</taxon>
        <taxon>Methanosarcinales</taxon>
        <taxon>Methanosarcinaceae</taxon>
        <taxon>Methanolapillus</taxon>
    </lineage>
</organism>
<dbReference type="EMBL" id="CP131061">
    <property type="protein sequence ID" value="WNY27443.1"/>
    <property type="molecule type" value="Genomic_DNA"/>
</dbReference>
<evidence type="ECO:0000313" key="4">
    <source>
        <dbReference type="Proteomes" id="UP001304970"/>
    </source>
</evidence>
<dbReference type="NCBIfam" id="TIGR04182">
    <property type="entry name" value="glyco_TIGR04182"/>
    <property type="match status" value="1"/>
</dbReference>
<feature type="transmembrane region" description="Helical" evidence="1">
    <location>
        <begin position="281"/>
        <end position="302"/>
    </location>
</feature>
<gene>
    <name evidence="3" type="ORF">MsAm2_12400</name>
</gene>
<keyword evidence="1" id="KW-1133">Transmembrane helix</keyword>
<keyword evidence="4" id="KW-1185">Reference proteome</keyword>
<evidence type="ECO:0000313" key="3">
    <source>
        <dbReference type="EMBL" id="WNY27443.1"/>
    </source>
</evidence>
<evidence type="ECO:0000256" key="1">
    <source>
        <dbReference type="SAM" id="Phobius"/>
    </source>
</evidence>